<dbReference type="EMBL" id="GGFL01008624">
    <property type="protein sequence ID" value="MBW72802.1"/>
    <property type="molecule type" value="Transcribed_RNA"/>
</dbReference>
<dbReference type="AlphaFoldDB" id="A0A2M4D5F1"/>
<feature type="signal peptide" evidence="1">
    <location>
        <begin position="1"/>
        <end position="15"/>
    </location>
</feature>
<evidence type="ECO:0000256" key="1">
    <source>
        <dbReference type="SAM" id="SignalP"/>
    </source>
</evidence>
<feature type="chain" id="PRO_5015005700" evidence="1">
    <location>
        <begin position="16"/>
        <end position="91"/>
    </location>
</feature>
<organism evidence="2">
    <name type="scientific">Anopheles darlingi</name>
    <name type="common">Mosquito</name>
    <dbReference type="NCBI Taxonomy" id="43151"/>
    <lineage>
        <taxon>Eukaryota</taxon>
        <taxon>Metazoa</taxon>
        <taxon>Ecdysozoa</taxon>
        <taxon>Arthropoda</taxon>
        <taxon>Hexapoda</taxon>
        <taxon>Insecta</taxon>
        <taxon>Pterygota</taxon>
        <taxon>Neoptera</taxon>
        <taxon>Endopterygota</taxon>
        <taxon>Diptera</taxon>
        <taxon>Nematocera</taxon>
        <taxon>Culicoidea</taxon>
        <taxon>Culicidae</taxon>
        <taxon>Anophelinae</taxon>
        <taxon>Anopheles</taxon>
    </lineage>
</organism>
<proteinExistence type="predicted"/>
<protein>
    <submittedName>
        <fullName evidence="2">Putative secreted protein</fullName>
    </submittedName>
</protein>
<keyword evidence="1" id="KW-0732">Signal</keyword>
<sequence length="91" mass="9548">MLVVVLIFCPPTVMTVPPPPPPLPPLTLVLPRPPVKVAPLGRLPIVSPDALTIFFVCPPPVTLMVVVLFAPGMVPSLFPPPLPVPAALLLP</sequence>
<evidence type="ECO:0000313" key="2">
    <source>
        <dbReference type="EMBL" id="MBW72802.1"/>
    </source>
</evidence>
<name>A0A2M4D5F1_ANODA</name>
<reference evidence="2" key="1">
    <citation type="submission" date="2018-01" db="EMBL/GenBank/DDBJ databases">
        <title>An insight into the sialome of Amazonian anophelines.</title>
        <authorList>
            <person name="Ribeiro J.M."/>
            <person name="Scarpassa V."/>
            <person name="Calvo E."/>
        </authorList>
    </citation>
    <scope>NUCLEOTIDE SEQUENCE</scope>
</reference>
<accession>A0A2M4D5F1</accession>